<feature type="transmembrane region" description="Helical" evidence="7">
    <location>
        <begin position="126"/>
        <end position="146"/>
    </location>
</feature>
<evidence type="ECO:0000259" key="8">
    <source>
        <dbReference type="Pfam" id="PF01757"/>
    </source>
</evidence>
<evidence type="ECO:0000256" key="7">
    <source>
        <dbReference type="SAM" id="Phobius"/>
    </source>
</evidence>
<sequence>MRQTYLDVARGAGIILVVYGHVLRGVFAAELVPVGTLGTVLAWTDYVIYTFHMPLFFFLSGLHVRNSLRGTQREFMRSKVRAIVYPYLLWSILQGSVQLAMASHGVNHPLMLSDLLAIGWRPFAQFWFLYALMLCMMGAWTLARFVPAVTQEPMAMPIRGLLAGVAATGLAVGASTQWGILSTTLMNWPFFVLGILVSNALPGWLESNSGNRACVATAAVFAAAVAFAHRFGVATSVWAVPAAFVGIALSLQLSYRYASRQMRYTWLTSIGFASMPIYLMHILAMAGVRTVLMRAGITDLATHLALGTVVGVAVPMVAYILVLRAGCARIAGFPLWPGRSAVAHPQAA</sequence>
<feature type="transmembrane region" description="Helical" evidence="7">
    <location>
        <begin position="212"/>
        <end position="231"/>
    </location>
</feature>
<dbReference type="Proteomes" id="UP000187012">
    <property type="component" value="Unassembled WGS sequence"/>
</dbReference>
<dbReference type="PANTHER" id="PTHR40074">
    <property type="entry name" value="O-ACETYLTRANSFERASE WECH"/>
    <property type="match status" value="1"/>
</dbReference>
<comment type="similarity">
    <text evidence="2">Belongs to the acyltransferase 3 family.</text>
</comment>
<evidence type="ECO:0000256" key="6">
    <source>
        <dbReference type="ARBA" id="ARBA00023136"/>
    </source>
</evidence>
<feature type="transmembrane region" description="Helical" evidence="7">
    <location>
        <begin position="84"/>
        <end position="106"/>
    </location>
</feature>
<keyword evidence="9" id="KW-0012">Acyltransferase</keyword>
<dbReference type="GO" id="GO:0005886">
    <property type="term" value="C:plasma membrane"/>
    <property type="evidence" value="ECO:0007669"/>
    <property type="project" value="UniProtKB-SubCell"/>
</dbReference>
<evidence type="ECO:0000256" key="5">
    <source>
        <dbReference type="ARBA" id="ARBA00022989"/>
    </source>
</evidence>
<dbReference type="STRING" id="1247936.BN2475_300013"/>
<dbReference type="Pfam" id="PF01757">
    <property type="entry name" value="Acyl_transf_3"/>
    <property type="match status" value="1"/>
</dbReference>
<name>A0A1N7S1V9_9BURK</name>
<feature type="transmembrane region" description="Helical" evidence="7">
    <location>
        <begin position="46"/>
        <end position="64"/>
    </location>
</feature>
<dbReference type="GO" id="GO:0009246">
    <property type="term" value="P:enterobacterial common antigen biosynthetic process"/>
    <property type="evidence" value="ECO:0007669"/>
    <property type="project" value="TreeGrafter"/>
</dbReference>
<feature type="transmembrane region" description="Helical" evidence="7">
    <location>
        <begin position="267"/>
        <end position="288"/>
    </location>
</feature>
<evidence type="ECO:0000256" key="1">
    <source>
        <dbReference type="ARBA" id="ARBA00004651"/>
    </source>
</evidence>
<keyword evidence="6 7" id="KW-0472">Membrane</keyword>
<keyword evidence="10" id="KW-1185">Reference proteome</keyword>
<dbReference type="InterPro" id="IPR002656">
    <property type="entry name" value="Acyl_transf_3_dom"/>
</dbReference>
<keyword evidence="4 7" id="KW-0812">Transmembrane</keyword>
<dbReference type="GO" id="GO:0016413">
    <property type="term" value="F:O-acetyltransferase activity"/>
    <property type="evidence" value="ECO:0007669"/>
    <property type="project" value="TreeGrafter"/>
</dbReference>
<evidence type="ECO:0000313" key="10">
    <source>
        <dbReference type="Proteomes" id="UP000187012"/>
    </source>
</evidence>
<accession>A0A1N7S1V9</accession>
<keyword evidence="3" id="KW-1003">Cell membrane</keyword>
<feature type="transmembrane region" description="Helical" evidence="7">
    <location>
        <begin position="12"/>
        <end position="34"/>
    </location>
</feature>
<comment type="subcellular location">
    <subcellularLocation>
        <location evidence="1">Cell membrane</location>
        <topology evidence="1">Multi-pass membrane protein</topology>
    </subcellularLocation>
</comment>
<reference evidence="9 10" key="1">
    <citation type="submission" date="2016-12" db="EMBL/GenBank/DDBJ databases">
        <authorList>
            <person name="Song W.-J."/>
            <person name="Kurnit D.M."/>
        </authorList>
    </citation>
    <scope>NUCLEOTIDE SEQUENCE [LARGE SCALE GENOMIC DNA]</scope>
    <source>
        <strain evidence="9 10">STM7296</strain>
    </source>
</reference>
<proteinExistence type="inferred from homology"/>
<dbReference type="RefSeq" id="WP_245841321.1">
    <property type="nucleotide sequence ID" value="NZ_CYGX02000030.1"/>
</dbReference>
<feature type="domain" description="Acyltransferase 3" evidence="8">
    <location>
        <begin position="4"/>
        <end position="319"/>
    </location>
</feature>
<keyword evidence="9" id="KW-0808">Transferase</keyword>
<evidence type="ECO:0000256" key="3">
    <source>
        <dbReference type="ARBA" id="ARBA00022475"/>
    </source>
</evidence>
<keyword evidence="5 7" id="KW-1133">Transmembrane helix</keyword>
<gene>
    <name evidence="9" type="ORF">BN2475_300013</name>
</gene>
<evidence type="ECO:0000313" key="9">
    <source>
        <dbReference type="EMBL" id="SIT41362.1"/>
    </source>
</evidence>
<feature type="transmembrane region" description="Helical" evidence="7">
    <location>
        <begin position="300"/>
        <end position="322"/>
    </location>
</feature>
<dbReference type="PANTHER" id="PTHR40074:SF2">
    <property type="entry name" value="O-ACETYLTRANSFERASE WECH"/>
    <property type="match status" value="1"/>
</dbReference>
<protein>
    <submittedName>
        <fullName evidence="9">Acyltransferase 3</fullName>
    </submittedName>
</protein>
<feature type="transmembrane region" description="Helical" evidence="7">
    <location>
        <begin position="158"/>
        <end position="180"/>
    </location>
</feature>
<dbReference type="EMBL" id="CYGX02000030">
    <property type="protein sequence ID" value="SIT41362.1"/>
    <property type="molecule type" value="Genomic_DNA"/>
</dbReference>
<organism evidence="9 10">
    <name type="scientific">Paraburkholderia ribeironis</name>
    <dbReference type="NCBI Taxonomy" id="1247936"/>
    <lineage>
        <taxon>Bacteria</taxon>
        <taxon>Pseudomonadati</taxon>
        <taxon>Pseudomonadota</taxon>
        <taxon>Betaproteobacteria</taxon>
        <taxon>Burkholderiales</taxon>
        <taxon>Burkholderiaceae</taxon>
        <taxon>Paraburkholderia</taxon>
    </lineage>
</organism>
<dbReference type="AlphaFoldDB" id="A0A1N7S1V9"/>
<evidence type="ECO:0000256" key="4">
    <source>
        <dbReference type="ARBA" id="ARBA00022692"/>
    </source>
</evidence>
<evidence type="ECO:0000256" key="2">
    <source>
        <dbReference type="ARBA" id="ARBA00007400"/>
    </source>
</evidence>
<feature type="transmembrane region" description="Helical" evidence="7">
    <location>
        <begin position="237"/>
        <end position="255"/>
    </location>
</feature>
<feature type="transmembrane region" description="Helical" evidence="7">
    <location>
        <begin position="186"/>
        <end position="205"/>
    </location>
</feature>